<organism evidence="1 2">
    <name type="scientific">Candidatus Phocaeicola excrementipullorum</name>
    <dbReference type="NCBI Taxonomy" id="2838731"/>
    <lineage>
        <taxon>Bacteria</taxon>
        <taxon>Pseudomonadati</taxon>
        <taxon>Bacteroidota</taxon>
        <taxon>Bacteroidia</taxon>
        <taxon>Bacteroidales</taxon>
        <taxon>Bacteroidaceae</taxon>
        <taxon>Phocaeicola</taxon>
    </lineage>
</organism>
<dbReference type="EMBL" id="JAHLFJ010000112">
    <property type="protein sequence ID" value="MBU3857299.1"/>
    <property type="molecule type" value="Genomic_DNA"/>
</dbReference>
<dbReference type="Proteomes" id="UP000784286">
    <property type="component" value="Unassembled WGS sequence"/>
</dbReference>
<sequence>FCYKFNRRYLGFRLFDRLELCACTYRANFKHRIY</sequence>
<reference evidence="1" key="2">
    <citation type="submission" date="2021-04" db="EMBL/GenBank/DDBJ databases">
        <authorList>
            <person name="Gilroy R."/>
        </authorList>
    </citation>
    <scope>NUCLEOTIDE SEQUENCE</scope>
    <source>
        <strain evidence="1">8470</strain>
    </source>
</reference>
<evidence type="ECO:0000313" key="2">
    <source>
        <dbReference type="Proteomes" id="UP000784286"/>
    </source>
</evidence>
<evidence type="ECO:0000313" key="1">
    <source>
        <dbReference type="EMBL" id="MBU3857299.1"/>
    </source>
</evidence>
<reference evidence="1" key="1">
    <citation type="journal article" date="2021" name="PeerJ">
        <title>Extensive microbial diversity within the chicken gut microbiome revealed by metagenomics and culture.</title>
        <authorList>
            <person name="Gilroy R."/>
            <person name="Ravi A."/>
            <person name="Getino M."/>
            <person name="Pursley I."/>
            <person name="Horton D.L."/>
            <person name="Alikhan N.F."/>
            <person name="Baker D."/>
            <person name="Gharbi K."/>
            <person name="Hall N."/>
            <person name="Watson M."/>
            <person name="Adriaenssens E.M."/>
            <person name="Foster-Nyarko E."/>
            <person name="Jarju S."/>
            <person name="Secka A."/>
            <person name="Antonio M."/>
            <person name="Oren A."/>
            <person name="Chaudhuri R.R."/>
            <person name="La Ragione R."/>
            <person name="Hildebrand F."/>
            <person name="Pallen M.J."/>
        </authorList>
    </citation>
    <scope>NUCLEOTIDE SEQUENCE</scope>
    <source>
        <strain evidence="1">8470</strain>
    </source>
</reference>
<dbReference type="AlphaFoldDB" id="A0A948TPS2"/>
<feature type="non-terminal residue" evidence="1">
    <location>
        <position position="1"/>
    </location>
</feature>
<comment type="caution">
    <text evidence="1">The sequence shown here is derived from an EMBL/GenBank/DDBJ whole genome shotgun (WGS) entry which is preliminary data.</text>
</comment>
<accession>A0A948TPS2</accession>
<name>A0A948TPS2_9BACT</name>
<protein>
    <submittedName>
        <fullName evidence="1">IS1595 family transposase</fullName>
    </submittedName>
</protein>
<gene>
    <name evidence="1" type="ORF">H9928_12330</name>
</gene>
<proteinExistence type="predicted"/>